<evidence type="ECO:0000256" key="3">
    <source>
        <dbReference type="ARBA" id="ARBA00022670"/>
    </source>
</evidence>
<feature type="domain" description="Peptidase M14" evidence="9">
    <location>
        <begin position="104"/>
        <end position="394"/>
    </location>
</feature>
<keyword evidence="7" id="KW-0482">Metalloprotease</keyword>
<dbReference type="InterPro" id="IPR000834">
    <property type="entry name" value="Peptidase_M14"/>
</dbReference>
<dbReference type="Proteomes" id="UP000295658">
    <property type="component" value="Unassembled WGS sequence"/>
</dbReference>
<dbReference type="OrthoDB" id="9802862at2"/>
<dbReference type="PANTHER" id="PTHR11705:SF143">
    <property type="entry name" value="SLL0236 PROTEIN"/>
    <property type="match status" value="1"/>
</dbReference>
<evidence type="ECO:0000256" key="4">
    <source>
        <dbReference type="ARBA" id="ARBA00022723"/>
    </source>
</evidence>
<evidence type="ECO:0000256" key="8">
    <source>
        <dbReference type="PROSITE-ProRule" id="PRU01379"/>
    </source>
</evidence>
<evidence type="ECO:0000256" key="1">
    <source>
        <dbReference type="ARBA" id="ARBA00001947"/>
    </source>
</evidence>
<evidence type="ECO:0000256" key="2">
    <source>
        <dbReference type="ARBA" id="ARBA00005988"/>
    </source>
</evidence>
<dbReference type="CDD" id="cd06229">
    <property type="entry name" value="M14_Endopeptidase_I"/>
    <property type="match status" value="1"/>
</dbReference>
<dbReference type="PRINTS" id="PR00765">
    <property type="entry name" value="CRBOXYPTASEA"/>
</dbReference>
<evidence type="ECO:0000256" key="5">
    <source>
        <dbReference type="ARBA" id="ARBA00022801"/>
    </source>
</evidence>
<gene>
    <name evidence="10" type="ORF">EDD69_10865</name>
</gene>
<dbReference type="SUPFAM" id="SSF53187">
    <property type="entry name" value="Zn-dependent exopeptidases"/>
    <property type="match status" value="1"/>
</dbReference>
<comment type="caution">
    <text evidence="10">The sequence shown here is derived from an EMBL/GenBank/DDBJ whole genome shotgun (WGS) entry which is preliminary data.</text>
</comment>
<keyword evidence="4" id="KW-0479">Metal-binding</keyword>
<proteinExistence type="inferred from homology"/>
<sequence>MQILACKGDTLSLYSERFDLPHALLVDSNPHVTHDVLQEGEEIYLPGYEAHVYKVKKGDTRETIVRELDTPVDALTSIIRSPLTAGEEIVVPVRVKKAVINGQKNYDFTALMNDLQTLLKLYPFLRMYEIGKSVLGKPLVEIQIGRGSKHVHMNGSFHANEWITTAVIMTFLNDYLCALTNGKKLKGANVRSIYERVTLSIVPMVNPDGVDLVLNGPPPMEPYRSDVVSMNGGSNDFSQWKANIRGIDLNNQFPAKWEVEKERKIPKEPAPRDFPGFSPLSEPETVAMAQLTKERDFVKVLAFHTQGKEIYWGYEQLEPKEAEKEVNEFARQSGYAPVRYIDSHAGYRDWFIQEWKRRGYTIELGEGVNPLPLEQFPDIYEDSLGIFLTALQME</sequence>
<dbReference type="InterPro" id="IPR034274">
    <property type="entry name" value="ENP1_M14_CPD"/>
</dbReference>
<dbReference type="EMBL" id="SLUL01000008">
    <property type="protein sequence ID" value="TCL48808.1"/>
    <property type="molecule type" value="Genomic_DNA"/>
</dbReference>
<comment type="similarity">
    <text evidence="2 8">Belongs to the peptidase M14 family.</text>
</comment>
<evidence type="ECO:0000313" key="11">
    <source>
        <dbReference type="Proteomes" id="UP000295658"/>
    </source>
</evidence>
<keyword evidence="5" id="KW-0378">Hydrolase</keyword>
<protein>
    <submittedName>
        <fullName evidence="10">Gamma-D-glutamyl-(L)-meso-diaminopimelate peptidase I</fullName>
    </submittedName>
</protein>
<name>A0A4R1QCX3_9BACL</name>
<reference evidence="10 11" key="1">
    <citation type="submission" date="2019-03" db="EMBL/GenBank/DDBJ databases">
        <title>Genomic Encyclopedia of Type Strains, Phase IV (KMG-IV): sequencing the most valuable type-strain genomes for metagenomic binning, comparative biology and taxonomic classification.</title>
        <authorList>
            <person name="Goeker M."/>
        </authorList>
    </citation>
    <scope>NUCLEOTIDE SEQUENCE [LARGE SCALE GENOMIC DNA]</scope>
    <source>
        <strain evidence="10 11">DSM 24979</strain>
    </source>
</reference>
<keyword evidence="3" id="KW-0645">Protease</keyword>
<dbReference type="SMART" id="SM00631">
    <property type="entry name" value="Zn_pept"/>
    <property type="match status" value="1"/>
</dbReference>
<accession>A0A4R1QCX3</accession>
<dbReference type="GO" id="GO:0004181">
    <property type="term" value="F:metallocarboxypeptidase activity"/>
    <property type="evidence" value="ECO:0007669"/>
    <property type="project" value="InterPro"/>
</dbReference>
<organism evidence="10 11">
    <name type="scientific">Thermolongibacillus altinsuensis</name>
    <dbReference type="NCBI Taxonomy" id="575256"/>
    <lineage>
        <taxon>Bacteria</taxon>
        <taxon>Bacillati</taxon>
        <taxon>Bacillota</taxon>
        <taxon>Bacilli</taxon>
        <taxon>Bacillales</taxon>
        <taxon>Anoxybacillaceae</taxon>
        <taxon>Thermolongibacillus</taxon>
    </lineage>
</organism>
<dbReference type="AlphaFoldDB" id="A0A4R1QCX3"/>
<dbReference type="Pfam" id="PF00246">
    <property type="entry name" value="Peptidase_M14"/>
    <property type="match status" value="1"/>
</dbReference>
<dbReference type="PANTHER" id="PTHR11705">
    <property type="entry name" value="PROTEASE FAMILY M14 CARBOXYPEPTIDASE A,B"/>
    <property type="match status" value="1"/>
</dbReference>
<dbReference type="Gene3D" id="3.40.630.10">
    <property type="entry name" value="Zn peptidases"/>
    <property type="match status" value="1"/>
</dbReference>
<dbReference type="InterPro" id="IPR057246">
    <property type="entry name" value="CARBOXYPEPT_ZN_1"/>
</dbReference>
<feature type="active site" description="Proton donor/acceptor" evidence="8">
    <location>
        <position position="363"/>
    </location>
</feature>
<comment type="cofactor">
    <cofactor evidence="1">
        <name>Zn(2+)</name>
        <dbReference type="ChEBI" id="CHEBI:29105"/>
    </cofactor>
</comment>
<dbReference type="CDD" id="cd00118">
    <property type="entry name" value="LysM"/>
    <property type="match status" value="1"/>
</dbReference>
<dbReference type="PROSITE" id="PS00132">
    <property type="entry name" value="CARBOXYPEPT_ZN_1"/>
    <property type="match status" value="1"/>
</dbReference>
<dbReference type="GO" id="GO:0006508">
    <property type="term" value="P:proteolysis"/>
    <property type="evidence" value="ECO:0007669"/>
    <property type="project" value="UniProtKB-KW"/>
</dbReference>
<evidence type="ECO:0000256" key="6">
    <source>
        <dbReference type="ARBA" id="ARBA00022833"/>
    </source>
</evidence>
<dbReference type="GO" id="GO:0008270">
    <property type="term" value="F:zinc ion binding"/>
    <property type="evidence" value="ECO:0007669"/>
    <property type="project" value="InterPro"/>
</dbReference>
<keyword evidence="11" id="KW-1185">Reference proteome</keyword>
<dbReference type="Pfam" id="PF01476">
    <property type="entry name" value="LysM"/>
    <property type="match status" value="1"/>
</dbReference>
<evidence type="ECO:0000259" key="9">
    <source>
        <dbReference type="PROSITE" id="PS52035"/>
    </source>
</evidence>
<dbReference type="InterPro" id="IPR018392">
    <property type="entry name" value="LysM"/>
</dbReference>
<evidence type="ECO:0000256" key="7">
    <source>
        <dbReference type="ARBA" id="ARBA00023049"/>
    </source>
</evidence>
<evidence type="ECO:0000313" key="10">
    <source>
        <dbReference type="EMBL" id="TCL48808.1"/>
    </source>
</evidence>
<dbReference type="RefSeq" id="WP_132948608.1">
    <property type="nucleotide sequence ID" value="NZ_SLUL01000008.1"/>
</dbReference>
<dbReference type="GO" id="GO:0005615">
    <property type="term" value="C:extracellular space"/>
    <property type="evidence" value="ECO:0007669"/>
    <property type="project" value="TreeGrafter"/>
</dbReference>
<dbReference type="PROSITE" id="PS52035">
    <property type="entry name" value="PEPTIDASE_M14"/>
    <property type="match status" value="1"/>
</dbReference>
<keyword evidence="6" id="KW-0862">Zinc</keyword>